<dbReference type="Pfam" id="PF04542">
    <property type="entry name" value="Sigma70_r2"/>
    <property type="match status" value="1"/>
</dbReference>
<keyword evidence="3 7" id="KW-0805">Transcription regulation</keyword>
<dbReference type="InterPro" id="IPR013249">
    <property type="entry name" value="RNA_pol_sigma70_r4_t2"/>
</dbReference>
<evidence type="ECO:0000256" key="4">
    <source>
        <dbReference type="ARBA" id="ARBA00023082"/>
    </source>
</evidence>
<comment type="caution">
    <text evidence="10">The sequence shown here is derived from an EMBL/GenBank/DDBJ whole genome shotgun (WGS) entry which is preliminary data.</text>
</comment>
<dbReference type="GO" id="GO:0006950">
    <property type="term" value="P:response to stress"/>
    <property type="evidence" value="ECO:0007669"/>
    <property type="project" value="UniProtKB-ARBA"/>
</dbReference>
<dbReference type="Gene3D" id="3.10.450.50">
    <property type="match status" value="1"/>
</dbReference>
<dbReference type="GO" id="GO:0003677">
    <property type="term" value="F:DNA binding"/>
    <property type="evidence" value="ECO:0007669"/>
    <property type="project" value="UniProtKB-KW"/>
</dbReference>
<dbReference type="GO" id="GO:0006352">
    <property type="term" value="P:DNA-templated transcription initiation"/>
    <property type="evidence" value="ECO:0007669"/>
    <property type="project" value="InterPro"/>
</dbReference>
<sequence length="318" mass="36881">MLETANLSDYQRAMKEIKREFDLLVEPYRPALWRYCLMTTGSPWDAEDLVQETLLKAYGAIARLVQPVVTKAYLFRIATNTWINIQKKQQPVLKELVELEYSLEEPYYHETREAMETLVQHLPPRQRVVVLLCDVFDFTGNEIAEIIGTTEGAVKQMLYRARTSLKKAREVPLSEVPGQETLTKGQQRTVESYIEAFNRRDPDAIARLMDENVVNDIVHTSVEHGKDIVRKHSLEGWANDPKPMKGYLKYLWNQPTIVVLTEFEGKETLYDLIQLEIEESLIMKKRDYYFCNDLLEKAAKELGISAHLNGYIYQGKDT</sequence>
<feature type="domain" description="RNA polymerase sigma factor 70 region 4 type 2" evidence="9">
    <location>
        <begin position="113"/>
        <end position="165"/>
    </location>
</feature>
<organism evidence="10 11">
    <name type="scientific">Exobacillus caeni</name>
    <dbReference type="NCBI Taxonomy" id="2574798"/>
    <lineage>
        <taxon>Bacteria</taxon>
        <taxon>Bacillati</taxon>
        <taxon>Bacillota</taxon>
        <taxon>Bacilli</taxon>
        <taxon>Bacillales</taxon>
        <taxon>Guptibacillaceae</taxon>
        <taxon>Exobacillus</taxon>
    </lineage>
</organism>
<dbReference type="Gene3D" id="1.10.10.10">
    <property type="entry name" value="Winged helix-like DNA-binding domain superfamily/Winged helix DNA-binding domain"/>
    <property type="match status" value="1"/>
</dbReference>
<comment type="similarity">
    <text evidence="1 7">Belongs to the sigma-70 factor family. ECF subfamily.</text>
</comment>
<dbReference type="GO" id="GO:0016987">
    <property type="term" value="F:sigma factor activity"/>
    <property type="evidence" value="ECO:0007669"/>
    <property type="project" value="UniProtKB-KW"/>
</dbReference>
<keyword evidence="6 7" id="KW-0804">Transcription</keyword>
<gene>
    <name evidence="10" type="ORF">FCL54_13295</name>
</gene>
<evidence type="ECO:0000256" key="7">
    <source>
        <dbReference type="RuleBase" id="RU000716"/>
    </source>
</evidence>
<dbReference type="SUPFAM" id="SSF54427">
    <property type="entry name" value="NTF2-like"/>
    <property type="match status" value="1"/>
</dbReference>
<protein>
    <recommendedName>
        <fullName evidence="7">RNA polymerase sigma factor</fullName>
    </recommendedName>
</protein>
<evidence type="ECO:0000259" key="9">
    <source>
        <dbReference type="Pfam" id="PF08281"/>
    </source>
</evidence>
<dbReference type="NCBIfam" id="TIGR02937">
    <property type="entry name" value="sigma70-ECF"/>
    <property type="match status" value="1"/>
</dbReference>
<evidence type="ECO:0000313" key="10">
    <source>
        <dbReference type="EMBL" id="TLS36926.1"/>
    </source>
</evidence>
<dbReference type="InterPro" id="IPR000838">
    <property type="entry name" value="RNA_pol_sigma70_ECF_CS"/>
</dbReference>
<dbReference type="InterPro" id="IPR039425">
    <property type="entry name" value="RNA_pol_sigma-70-like"/>
</dbReference>
<dbReference type="OrthoDB" id="2381154at2"/>
<evidence type="ECO:0000259" key="8">
    <source>
        <dbReference type="Pfam" id="PF04542"/>
    </source>
</evidence>
<dbReference type="AlphaFoldDB" id="A0A5R9F3L2"/>
<keyword evidence="11" id="KW-1185">Reference proteome</keyword>
<dbReference type="InterPro" id="IPR013325">
    <property type="entry name" value="RNA_pol_sigma_r2"/>
</dbReference>
<dbReference type="RefSeq" id="WP_138127123.1">
    <property type="nucleotide sequence ID" value="NZ_SWLG01000008.1"/>
</dbReference>
<keyword evidence="5 7" id="KW-0238">DNA-binding</keyword>
<dbReference type="Pfam" id="PF08281">
    <property type="entry name" value="Sigma70_r4_2"/>
    <property type="match status" value="1"/>
</dbReference>
<accession>A0A5R9F3L2</accession>
<feature type="domain" description="RNA polymerase sigma-70 region 2" evidence="8">
    <location>
        <begin position="24"/>
        <end position="90"/>
    </location>
</feature>
<dbReference type="PANTHER" id="PTHR43133">
    <property type="entry name" value="RNA POLYMERASE ECF-TYPE SIGMA FACTO"/>
    <property type="match status" value="1"/>
</dbReference>
<evidence type="ECO:0000256" key="3">
    <source>
        <dbReference type="ARBA" id="ARBA00023015"/>
    </source>
</evidence>
<dbReference type="EMBL" id="SWLG01000008">
    <property type="protein sequence ID" value="TLS36926.1"/>
    <property type="molecule type" value="Genomic_DNA"/>
</dbReference>
<name>A0A5R9F3L2_9BACL</name>
<dbReference type="InterPro" id="IPR007627">
    <property type="entry name" value="RNA_pol_sigma70_r2"/>
</dbReference>
<dbReference type="InterPro" id="IPR036388">
    <property type="entry name" value="WH-like_DNA-bd_sf"/>
</dbReference>
<proteinExistence type="inferred from homology"/>
<evidence type="ECO:0000313" key="11">
    <source>
        <dbReference type="Proteomes" id="UP000308230"/>
    </source>
</evidence>
<comment type="subunit">
    <text evidence="2">Interacts transiently with the RNA polymerase catalytic core formed by RpoA, RpoB, RpoC and RpoZ (2 alpha, 1 beta, 1 beta' and 1 omega subunit) to form the RNA polymerase holoenzyme that can initiate transcription.</text>
</comment>
<evidence type="ECO:0000256" key="2">
    <source>
        <dbReference type="ARBA" id="ARBA00011344"/>
    </source>
</evidence>
<evidence type="ECO:0000256" key="5">
    <source>
        <dbReference type="ARBA" id="ARBA00023125"/>
    </source>
</evidence>
<evidence type="ECO:0000256" key="6">
    <source>
        <dbReference type="ARBA" id="ARBA00023163"/>
    </source>
</evidence>
<keyword evidence="4 7" id="KW-0731">Sigma factor</keyword>
<dbReference type="InterPro" id="IPR014284">
    <property type="entry name" value="RNA_pol_sigma-70_dom"/>
</dbReference>
<dbReference type="PROSITE" id="PS01063">
    <property type="entry name" value="SIGMA70_ECF"/>
    <property type="match status" value="1"/>
</dbReference>
<dbReference type="Gene3D" id="1.10.1740.10">
    <property type="match status" value="1"/>
</dbReference>
<dbReference type="SUPFAM" id="SSF88659">
    <property type="entry name" value="Sigma3 and sigma4 domains of RNA polymerase sigma factors"/>
    <property type="match status" value="1"/>
</dbReference>
<dbReference type="CDD" id="cd06171">
    <property type="entry name" value="Sigma70_r4"/>
    <property type="match status" value="1"/>
</dbReference>
<reference evidence="10 11" key="1">
    <citation type="submission" date="2019-04" db="EMBL/GenBank/DDBJ databases">
        <title>Bacillus caeni sp. nov., a bacterium isolated from mangrove sediment.</title>
        <authorList>
            <person name="Huang H."/>
            <person name="Mo K."/>
            <person name="Hu Y."/>
        </authorList>
    </citation>
    <scope>NUCLEOTIDE SEQUENCE [LARGE SCALE GENOMIC DNA]</scope>
    <source>
        <strain evidence="10 11">HB172195</strain>
    </source>
</reference>
<dbReference type="SUPFAM" id="SSF88946">
    <property type="entry name" value="Sigma2 domain of RNA polymerase sigma factors"/>
    <property type="match status" value="1"/>
</dbReference>
<dbReference type="PANTHER" id="PTHR43133:SF65">
    <property type="entry name" value="ECF RNA POLYMERASE SIGMA FACTOR SIGG"/>
    <property type="match status" value="1"/>
</dbReference>
<dbReference type="InterPro" id="IPR032710">
    <property type="entry name" value="NTF2-like_dom_sf"/>
</dbReference>
<evidence type="ECO:0000256" key="1">
    <source>
        <dbReference type="ARBA" id="ARBA00010641"/>
    </source>
</evidence>
<dbReference type="InterPro" id="IPR013324">
    <property type="entry name" value="RNA_pol_sigma_r3/r4-like"/>
</dbReference>
<dbReference type="Proteomes" id="UP000308230">
    <property type="component" value="Unassembled WGS sequence"/>
</dbReference>